<proteinExistence type="predicted"/>
<evidence type="ECO:0000313" key="3">
    <source>
        <dbReference type="Proteomes" id="UP001292094"/>
    </source>
</evidence>
<feature type="compositionally biased region" description="Polar residues" evidence="1">
    <location>
        <begin position="361"/>
        <end position="371"/>
    </location>
</feature>
<feature type="compositionally biased region" description="Polar residues" evidence="1">
    <location>
        <begin position="141"/>
        <end position="165"/>
    </location>
</feature>
<feature type="compositionally biased region" description="Basic and acidic residues" evidence="1">
    <location>
        <begin position="519"/>
        <end position="529"/>
    </location>
</feature>
<feature type="compositionally biased region" description="Low complexity" evidence="1">
    <location>
        <begin position="687"/>
        <end position="721"/>
    </location>
</feature>
<evidence type="ECO:0000256" key="1">
    <source>
        <dbReference type="SAM" id="MobiDB-lite"/>
    </source>
</evidence>
<organism evidence="2 3">
    <name type="scientific">Petrolisthes manimaculis</name>
    <dbReference type="NCBI Taxonomy" id="1843537"/>
    <lineage>
        <taxon>Eukaryota</taxon>
        <taxon>Metazoa</taxon>
        <taxon>Ecdysozoa</taxon>
        <taxon>Arthropoda</taxon>
        <taxon>Crustacea</taxon>
        <taxon>Multicrustacea</taxon>
        <taxon>Malacostraca</taxon>
        <taxon>Eumalacostraca</taxon>
        <taxon>Eucarida</taxon>
        <taxon>Decapoda</taxon>
        <taxon>Pleocyemata</taxon>
        <taxon>Anomura</taxon>
        <taxon>Galatheoidea</taxon>
        <taxon>Porcellanidae</taxon>
        <taxon>Petrolisthes</taxon>
    </lineage>
</organism>
<name>A0AAE1NPA6_9EUCA</name>
<accession>A0AAE1NPA6</accession>
<comment type="caution">
    <text evidence="2">The sequence shown here is derived from an EMBL/GenBank/DDBJ whole genome shotgun (WGS) entry which is preliminary data.</text>
</comment>
<dbReference type="Proteomes" id="UP001292094">
    <property type="component" value="Unassembled WGS sequence"/>
</dbReference>
<feature type="compositionally biased region" description="Low complexity" evidence="1">
    <location>
        <begin position="292"/>
        <end position="307"/>
    </location>
</feature>
<reference evidence="2" key="1">
    <citation type="submission" date="2023-11" db="EMBL/GenBank/DDBJ databases">
        <title>Genome assemblies of two species of porcelain crab, Petrolisthes cinctipes and Petrolisthes manimaculis (Anomura: Porcellanidae).</title>
        <authorList>
            <person name="Angst P."/>
        </authorList>
    </citation>
    <scope>NUCLEOTIDE SEQUENCE</scope>
    <source>
        <strain evidence="2">PB745_02</strain>
        <tissue evidence="2">Gill</tissue>
    </source>
</reference>
<feature type="compositionally biased region" description="Low complexity" evidence="1">
    <location>
        <begin position="604"/>
        <end position="613"/>
    </location>
</feature>
<feature type="compositionally biased region" description="Basic and acidic residues" evidence="1">
    <location>
        <begin position="844"/>
        <end position="854"/>
    </location>
</feature>
<feature type="compositionally biased region" description="Low complexity" evidence="1">
    <location>
        <begin position="125"/>
        <end position="134"/>
    </location>
</feature>
<feature type="region of interest" description="Disordered" evidence="1">
    <location>
        <begin position="64"/>
        <end position="768"/>
    </location>
</feature>
<feature type="compositionally biased region" description="Low complexity" evidence="1">
    <location>
        <begin position="430"/>
        <end position="440"/>
    </location>
</feature>
<feature type="compositionally biased region" description="Basic residues" evidence="1">
    <location>
        <begin position="108"/>
        <end position="124"/>
    </location>
</feature>
<feature type="compositionally biased region" description="Low complexity" evidence="1">
    <location>
        <begin position="664"/>
        <end position="677"/>
    </location>
</feature>
<protein>
    <submittedName>
        <fullName evidence="2">Uncharacterized protein</fullName>
    </submittedName>
</protein>
<feature type="compositionally biased region" description="Gly residues" evidence="1">
    <location>
        <begin position="545"/>
        <end position="554"/>
    </location>
</feature>
<feature type="compositionally biased region" description="Low complexity" evidence="1">
    <location>
        <begin position="622"/>
        <end position="653"/>
    </location>
</feature>
<feature type="compositionally biased region" description="Low complexity" evidence="1">
    <location>
        <begin position="175"/>
        <end position="188"/>
    </location>
</feature>
<feature type="compositionally biased region" description="Polar residues" evidence="1">
    <location>
        <begin position="218"/>
        <end position="236"/>
    </location>
</feature>
<feature type="region of interest" description="Disordered" evidence="1">
    <location>
        <begin position="840"/>
        <end position="865"/>
    </location>
</feature>
<feature type="compositionally biased region" description="Polar residues" evidence="1">
    <location>
        <begin position="722"/>
        <end position="741"/>
    </location>
</feature>
<dbReference type="EMBL" id="JAWZYT010004442">
    <property type="protein sequence ID" value="KAK4293829.1"/>
    <property type="molecule type" value="Genomic_DNA"/>
</dbReference>
<gene>
    <name evidence="2" type="ORF">Pmani_033500</name>
</gene>
<sequence>MEGRAQSPEGNSTGRPPQHLTPGSVQPVHKWPLRPGVQVHVNSLTSLTDDTKPLHNNNTVTTLQSLSSHAPLPPPHPASHHPYHQQPLPQQLANKHHSNKGSHLNFLSHHHHHTPHHHQYHPQHHPLQAHQQYPTLDTRRGGSSSLRNKLKNHSNSQTLPRQASSLDVPREDRAASSSSTSSSSLSHPYAPPPPLLTTNTNNSKYKPKTTDPDVDLHSGTSVVVQTRPDSSQGSTTGRKRKKPGQDPEGAKPPPTGPKDNGIPSPGDEDNKQTFYENLPFHGMQPPPNKQDPPGSSSVGAGGSRPPSQLSQQASSGYGSTRSRKDDVNLNQCCTEEGSGTKDGGNQTLQEDGAGLNRVKRQNSQSYGSMRSTNEKPTKSALARTAAYFSMRLPGAKRKAKNKNTTEENHQMLQKQPTKGKAVGSQGGSSPGPSTSCTSPQKGDPQGESQQTTHFTSETKHTITSQPDSNTLTVESSQTSKLTVLSRPQSRAESNNNSIYSEGSAVSQSFPRPPSSNKVTHSEPSSDARTSDVTGDTLPVPAPRNNGGGGGGGGGRVRHTYQNIPLPTKDKSMGVQSPPPPPLQQQQQQQPPPQPYPIVSENRKTNNTTNSSNSYGTCQNPTPSSSSPSSSSPSSSSHYQYQQQQQQQLPPHYQRSQHHHPPLQPSSLYKQYPSSSSLKDTHYPSGAYNNTTPNNSSSYSSSTYPHRLENQQSHPPSNQSHSATSYPSSQSHTATSYPSSQGPPHPHHPHHAYPTNTQQQPQQQQPHNNKYIPGVVYADLKLPRNGQPNQYRRDLNTEYAILQFNGPIPFLTDLGGGDMEYADVDYSTYSYGPIPYKAASVSNAQEKKAEQDAEMKGVPVRPPRKK</sequence>
<feature type="compositionally biased region" description="Polar residues" evidence="1">
    <location>
        <begin position="308"/>
        <end position="320"/>
    </location>
</feature>
<dbReference type="AlphaFoldDB" id="A0AAE1NPA6"/>
<evidence type="ECO:0000313" key="2">
    <source>
        <dbReference type="EMBL" id="KAK4293829.1"/>
    </source>
</evidence>
<keyword evidence="3" id="KW-1185">Reference proteome</keyword>
<feature type="compositionally biased region" description="Polar residues" evidence="1">
    <location>
        <begin position="446"/>
        <end position="518"/>
    </location>
</feature>
<feature type="region of interest" description="Disordered" evidence="1">
    <location>
        <begin position="1"/>
        <end position="30"/>
    </location>
</feature>